<keyword evidence="2" id="KW-1185">Reference proteome</keyword>
<dbReference type="AlphaFoldDB" id="A0ABD0NP74"/>
<organism evidence="1 2">
    <name type="scientific">Cirrhinus mrigala</name>
    <name type="common">Mrigala</name>
    <dbReference type="NCBI Taxonomy" id="683832"/>
    <lineage>
        <taxon>Eukaryota</taxon>
        <taxon>Metazoa</taxon>
        <taxon>Chordata</taxon>
        <taxon>Craniata</taxon>
        <taxon>Vertebrata</taxon>
        <taxon>Euteleostomi</taxon>
        <taxon>Actinopterygii</taxon>
        <taxon>Neopterygii</taxon>
        <taxon>Teleostei</taxon>
        <taxon>Ostariophysi</taxon>
        <taxon>Cypriniformes</taxon>
        <taxon>Cyprinidae</taxon>
        <taxon>Labeoninae</taxon>
        <taxon>Labeonini</taxon>
        <taxon>Cirrhinus</taxon>
    </lineage>
</organism>
<feature type="non-terminal residue" evidence="1">
    <location>
        <position position="1"/>
    </location>
</feature>
<protein>
    <submittedName>
        <fullName evidence="1">Uncharacterized protein</fullName>
    </submittedName>
</protein>
<gene>
    <name evidence="1" type="ORF">M9458_042442</name>
</gene>
<feature type="non-terminal residue" evidence="1">
    <location>
        <position position="65"/>
    </location>
</feature>
<name>A0ABD0NP74_CIRMR</name>
<comment type="caution">
    <text evidence="1">The sequence shown here is derived from an EMBL/GenBank/DDBJ whole genome shotgun (WGS) entry which is preliminary data.</text>
</comment>
<evidence type="ECO:0000313" key="1">
    <source>
        <dbReference type="EMBL" id="KAL0163046.1"/>
    </source>
</evidence>
<dbReference type="Proteomes" id="UP001529510">
    <property type="component" value="Unassembled WGS sequence"/>
</dbReference>
<dbReference type="EMBL" id="JAMKFB020000021">
    <property type="protein sequence ID" value="KAL0163046.1"/>
    <property type="molecule type" value="Genomic_DNA"/>
</dbReference>
<proteinExistence type="predicted"/>
<sequence>VRGLVTPQDVERFDGLVLRREIEALKARQGGGAGFQDSFSMVSYPDTLASSSASFMTNTTLSSAR</sequence>
<evidence type="ECO:0000313" key="2">
    <source>
        <dbReference type="Proteomes" id="UP001529510"/>
    </source>
</evidence>
<accession>A0ABD0NP74</accession>
<reference evidence="1 2" key="1">
    <citation type="submission" date="2024-05" db="EMBL/GenBank/DDBJ databases">
        <title>Genome sequencing and assembly of Indian major carp, Cirrhinus mrigala (Hamilton, 1822).</title>
        <authorList>
            <person name="Mohindra V."/>
            <person name="Chowdhury L.M."/>
            <person name="Lal K."/>
            <person name="Jena J.K."/>
        </authorList>
    </citation>
    <scope>NUCLEOTIDE SEQUENCE [LARGE SCALE GENOMIC DNA]</scope>
    <source>
        <strain evidence="1">CM1030</strain>
        <tissue evidence="1">Blood</tissue>
    </source>
</reference>